<keyword evidence="2" id="KW-1185">Reference proteome</keyword>
<organism evidence="1 2">
    <name type="scientific">Plasmodium brasilianum</name>
    <dbReference type="NCBI Taxonomy" id="5824"/>
    <lineage>
        <taxon>Eukaryota</taxon>
        <taxon>Sar</taxon>
        <taxon>Alveolata</taxon>
        <taxon>Apicomplexa</taxon>
        <taxon>Aconoidasida</taxon>
        <taxon>Haemosporida</taxon>
        <taxon>Plasmodiidae</taxon>
        <taxon>Plasmodium</taxon>
        <taxon>Plasmodium (Plasmodium)</taxon>
    </lineage>
</organism>
<dbReference type="Proteomes" id="UP001056978">
    <property type="component" value="Chromosome 6"/>
</dbReference>
<evidence type="ECO:0000313" key="2">
    <source>
        <dbReference type="Proteomes" id="UP001056978"/>
    </source>
</evidence>
<name>A0ACB9YDK1_PLABR</name>
<reference evidence="1" key="1">
    <citation type="submission" date="2022-06" db="EMBL/GenBank/DDBJ databases">
        <title>The First Complete Genome of the Simian Malaria Parasite Plasmodium brasilianum.</title>
        <authorList>
            <person name="Bajic M."/>
            <person name="Ravishankar S."/>
        </authorList>
    </citation>
    <scope>NUCLEOTIDE SEQUENCE</scope>
    <source>
        <strain evidence="1">Bolivian I</strain>
    </source>
</reference>
<dbReference type="EMBL" id="CM043774">
    <property type="protein sequence ID" value="KAI4839753.1"/>
    <property type="molecule type" value="Genomic_DNA"/>
</dbReference>
<sequence>MVLSPIGKKVHLQKKKKNFKFDSRLLDVQGEINEKIEKCFKEKKYENIFCNQKKFSACSKNPPYVFHPIYSDVELKQNHRFKIKKYEPVFTQLSGLCIYDRNYIIPSSNIYQIIEFNGTILSALLALKYCMCMHICGGNHHSKKNGGDGFCLFNDIAVGIEFLLSEKIIDKVIILDVDVYQGDGTAEIFENWTNVKIIILA</sequence>
<accession>A0ACB9YDK1</accession>
<evidence type="ECO:0000313" key="1">
    <source>
        <dbReference type="EMBL" id="KAI4839753.1"/>
    </source>
</evidence>
<comment type="caution">
    <text evidence="1">The sequence shown here is derived from an EMBL/GenBank/DDBJ whole genome shotgun (WGS) entry which is preliminary data.</text>
</comment>
<gene>
    <name evidence="1" type="ORF">MKS88_001654</name>
</gene>
<proteinExistence type="predicted"/>
<protein>
    <submittedName>
        <fullName evidence="1">Histone deacetylase</fullName>
    </submittedName>
</protein>